<protein>
    <submittedName>
        <fullName evidence="3">DotU family type IV/VI secretion system protein</fullName>
    </submittedName>
</protein>
<dbReference type="AlphaFoldDB" id="A0A923M5T4"/>
<sequence length="272" mass="30242">MTPTVPALTDTRPSSAAGGVDFASMQFRDFYGVLRRAVEAVRNVPEAEASEVAQALSNQLTQLIELHTLEARRTGGKSAMEAEGDARFLKAALADELLLATDWAGREHWHHVLLEANLFRSSHAGEKVFLDIEQILAAREPSQRNLARLYLYALSLGFQGRYRGSGMLGPLVELRRELYQFIYQRAPDLQGRDKTLSERAYASTLSYLAARRLPRLSRWWVVFTLVLLGLLALSELGWLWQSWPVRRALSTTTAAVTAPAEVTAQTGEGPTC</sequence>
<feature type="transmembrane region" description="Helical" evidence="1">
    <location>
        <begin position="219"/>
        <end position="240"/>
    </location>
</feature>
<dbReference type="Proteomes" id="UP000596827">
    <property type="component" value="Unassembled WGS sequence"/>
</dbReference>
<evidence type="ECO:0000313" key="4">
    <source>
        <dbReference type="Proteomes" id="UP000596827"/>
    </source>
</evidence>
<name>A0A923M5T4_9BURK</name>
<dbReference type="EMBL" id="JACORU010000002">
    <property type="protein sequence ID" value="MBC5764490.1"/>
    <property type="molecule type" value="Genomic_DNA"/>
</dbReference>
<dbReference type="InterPro" id="IPR038522">
    <property type="entry name" value="T4/T6SS_DotU_sf"/>
</dbReference>
<dbReference type="InterPro" id="IPR017732">
    <property type="entry name" value="T4/T6SS_DotU"/>
</dbReference>
<keyword evidence="1" id="KW-0472">Membrane</keyword>
<organism evidence="3 4">
    <name type="scientific">Ramlibacter albus</name>
    <dbReference type="NCBI Taxonomy" id="2079448"/>
    <lineage>
        <taxon>Bacteria</taxon>
        <taxon>Pseudomonadati</taxon>
        <taxon>Pseudomonadota</taxon>
        <taxon>Betaproteobacteria</taxon>
        <taxon>Burkholderiales</taxon>
        <taxon>Comamonadaceae</taxon>
        <taxon>Ramlibacter</taxon>
    </lineage>
</organism>
<accession>A0A923M5T4</accession>
<keyword evidence="4" id="KW-1185">Reference proteome</keyword>
<proteinExistence type="predicted"/>
<evidence type="ECO:0000313" key="3">
    <source>
        <dbReference type="EMBL" id="MBC5764490.1"/>
    </source>
</evidence>
<evidence type="ECO:0000256" key="1">
    <source>
        <dbReference type="SAM" id="Phobius"/>
    </source>
</evidence>
<keyword evidence="1" id="KW-1133">Transmembrane helix</keyword>
<comment type="caution">
    <text evidence="3">The sequence shown here is derived from an EMBL/GenBank/DDBJ whole genome shotgun (WGS) entry which is preliminary data.</text>
</comment>
<gene>
    <name evidence="3" type="ORF">H8R02_08515</name>
</gene>
<reference evidence="3" key="1">
    <citation type="submission" date="2020-08" db="EMBL/GenBank/DDBJ databases">
        <title>Ramlibacter sp. GTP1 16S ribosomal RNA gene genome sequencing and assembly.</title>
        <authorList>
            <person name="Kang M."/>
        </authorList>
    </citation>
    <scope>NUCLEOTIDE SEQUENCE</scope>
    <source>
        <strain evidence="3">GTP1</strain>
    </source>
</reference>
<dbReference type="PANTHER" id="PTHR38033">
    <property type="entry name" value="MEMBRANE PROTEIN-RELATED"/>
    <property type="match status" value="1"/>
</dbReference>
<feature type="domain" description="Type IV / VI secretion system DotU" evidence="2">
    <location>
        <begin position="36"/>
        <end position="232"/>
    </location>
</feature>
<dbReference type="Gene3D" id="1.25.40.590">
    <property type="entry name" value="Type IV / VI secretion system, DotU"/>
    <property type="match status" value="1"/>
</dbReference>
<keyword evidence="1" id="KW-0812">Transmembrane</keyword>
<evidence type="ECO:0000259" key="2">
    <source>
        <dbReference type="Pfam" id="PF09850"/>
    </source>
</evidence>
<dbReference type="PANTHER" id="PTHR38033:SF1">
    <property type="entry name" value="DOTU FAMILY TYPE IV_VI SECRETION SYSTEM PROTEIN"/>
    <property type="match status" value="1"/>
</dbReference>
<dbReference type="Pfam" id="PF09850">
    <property type="entry name" value="DotU"/>
    <property type="match status" value="1"/>
</dbReference>